<name>A0A1X2HFH4_SYNRA</name>
<dbReference type="PANTHER" id="PTHR14614">
    <property type="entry name" value="HEPATOCELLULAR CARCINOMA-ASSOCIATED ANTIGEN"/>
    <property type="match status" value="1"/>
</dbReference>
<dbReference type="OrthoDB" id="407325at2759"/>
<comment type="caution">
    <text evidence="1">The sequence shown here is derived from an EMBL/GenBank/DDBJ whole genome shotgun (WGS) entry which is preliminary data.</text>
</comment>
<gene>
    <name evidence="1" type="ORF">BCR43DRAFT_406158</name>
</gene>
<dbReference type="OMA" id="HETWDAG"/>
<proteinExistence type="predicted"/>
<dbReference type="InterPro" id="IPR029063">
    <property type="entry name" value="SAM-dependent_MTases_sf"/>
</dbReference>
<evidence type="ECO:0000313" key="2">
    <source>
        <dbReference type="Proteomes" id="UP000242180"/>
    </source>
</evidence>
<sequence>PGFHGAGKGGLEYAIESNGPLTFYLLLSSQHRFARGASIVPLMVGPIHLVNKPQPGWNTNLPLESWPDIPSTAHDTYRLLENVVVHETWDAGIPGKIWDSALVMLDFIKKQQPYWQNLHVIDLSAGTGLLGIYLGKLGIQATITELDDAVNLIYENKALNGDPSAVNVKPLLWGDESQAAACGKADIIVASDVLYETEFFEDLAQALVHLCKPTTVIYIGYKRRGLDNSDEERFWSLCRARGFDISV</sequence>
<accession>A0A1X2HFH4</accession>
<dbReference type="CDD" id="cd02440">
    <property type="entry name" value="AdoMet_MTases"/>
    <property type="match status" value="1"/>
</dbReference>
<keyword evidence="2" id="KW-1185">Reference proteome</keyword>
<dbReference type="InParanoid" id="A0A1X2HFH4"/>
<dbReference type="GO" id="GO:0032259">
    <property type="term" value="P:methylation"/>
    <property type="evidence" value="ECO:0007669"/>
    <property type="project" value="UniProtKB-KW"/>
</dbReference>
<reference evidence="1 2" key="1">
    <citation type="submission" date="2016-07" db="EMBL/GenBank/DDBJ databases">
        <title>Pervasive Adenine N6-methylation of Active Genes in Fungi.</title>
        <authorList>
            <consortium name="DOE Joint Genome Institute"/>
            <person name="Mondo S.J."/>
            <person name="Dannebaum R.O."/>
            <person name="Kuo R.C."/>
            <person name="Labutti K."/>
            <person name="Haridas S."/>
            <person name="Kuo A."/>
            <person name="Salamov A."/>
            <person name="Ahrendt S.R."/>
            <person name="Lipzen A."/>
            <person name="Sullivan W."/>
            <person name="Andreopoulos W.B."/>
            <person name="Clum A."/>
            <person name="Lindquist E."/>
            <person name="Daum C."/>
            <person name="Ramamoorthy G.K."/>
            <person name="Gryganskyi A."/>
            <person name="Culley D."/>
            <person name="Magnuson J.K."/>
            <person name="James T.Y."/>
            <person name="O'Malley M.A."/>
            <person name="Stajich J.E."/>
            <person name="Spatafora J.W."/>
            <person name="Visel A."/>
            <person name="Grigoriev I.V."/>
        </authorList>
    </citation>
    <scope>NUCLEOTIDE SEQUENCE [LARGE SCALE GENOMIC DNA]</scope>
    <source>
        <strain evidence="1 2">NRRL 2496</strain>
    </source>
</reference>
<dbReference type="GO" id="GO:0008168">
    <property type="term" value="F:methyltransferase activity"/>
    <property type="evidence" value="ECO:0007669"/>
    <property type="project" value="UniProtKB-KW"/>
</dbReference>
<keyword evidence="1" id="KW-0489">Methyltransferase</keyword>
<dbReference type="Gene3D" id="3.40.50.150">
    <property type="entry name" value="Vaccinia Virus protein VP39"/>
    <property type="match status" value="1"/>
</dbReference>
<feature type="non-terminal residue" evidence="1">
    <location>
        <position position="247"/>
    </location>
</feature>
<dbReference type="Proteomes" id="UP000242180">
    <property type="component" value="Unassembled WGS sequence"/>
</dbReference>
<dbReference type="AlphaFoldDB" id="A0A1X2HFH4"/>
<dbReference type="InterPro" id="IPR019410">
    <property type="entry name" value="Methyltransf_16"/>
</dbReference>
<dbReference type="Pfam" id="PF10294">
    <property type="entry name" value="Methyltransf_16"/>
    <property type="match status" value="1"/>
</dbReference>
<dbReference type="SUPFAM" id="SSF53335">
    <property type="entry name" value="S-adenosyl-L-methionine-dependent methyltransferases"/>
    <property type="match status" value="1"/>
</dbReference>
<evidence type="ECO:0000313" key="1">
    <source>
        <dbReference type="EMBL" id="ORY97715.1"/>
    </source>
</evidence>
<organism evidence="1 2">
    <name type="scientific">Syncephalastrum racemosum</name>
    <name type="common">Filamentous fungus</name>
    <dbReference type="NCBI Taxonomy" id="13706"/>
    <lineage>
        <taxon>Eukaryota</taxon>
        <taxon>Fungi</taxon>
        <taxon>Fungi incertae sedis</taxon>
        <taxon>Mucoromycota</taxon>
        <taxon>Mucoromycotina</taxon>
        <taxon>Mucoromycetes</taxon>
        <taxon>Mucorales</taxon>
        <taxon>Syncephalastraceae</taxon>
        <taxon>Syncephalastrum</taxon>
    </lineage>
</organism>
<dbReference type="STRING" id="13706.A0A1X2HFH4"/>
<protein>
    <submittedName>
        <fullName evidence="1">Putative methyltransferase-domain-containing protein</fullName>
    </submittedName>
</protein>
<dbReference type="EMBL" id="MCGN01000004">
    <property type="protein sequence ID" value="ORY97715.1"/>
    <property type="molecule type" value="Genomic_DNA"/>
</dbReference>
<feature type="non-terminal residue" evidence="1">
    <location>
        <position position="1"/>
    </location>
</feature>
<keyword evidence="1" id="KW-0808">Transferase</keyword>